<evidence type="ECO:0000256" key="6">
    <source>
        <dbReference type="ARBA" id="ARBA00022679"/>
    </source>
</evidence>
<evidence type="ECO:0000259" key="14">
    <source>
        <dbReference type="PROSITE" id="PS51163"/>
    </source>
</evidence>
<dbReference type="InterPro" id="IPR017945">
    <property type="entry name" value="DHBP_synth_RibB-like_a/b_dom"/>
</dbReference>
<dbReference type="PANTHER" id="PTHR17490">
    <property type="entry name" value="SUA5"/>
    <property type="match status" value="1"/>
</dbReference>
<evidence type="ECO:0000313" key="16">
    <source>
        <dbReference type="Proteomes" id="UP001597079"/>
    </source>
</evidence>
<dbReference type="InterPro" id="IPR006070">
    <property type="entry name" value="Sua5-like_dom"/>
</dbReference>
<dbReference type="Pfam" id="PF01300">
    <property type="entry name" value="Sua5_yciO_yrdC"/>
    <property type="match status" value="1"/>
</dbReference>
<gene>
    <name evidence="15" type="ORF">ACFSB2_14085</name>
</gene>
<keyword evidence="8 13" id="KW-0548">Nucleotidyltransferase</keyword>
<dbReference type="GO" id="GO:0061710">
    <property type="term" value="F:L-threonylcarbamoyladenylate synthase"/>
    <property type="evidence" value="ECO:0007669"/>
    <property type="project" value="UniProtKB-EC"/>
</dbReference>
<accession>A0ABW4JJX2</accession>
<evidence type="ECO:0000256" key="3">
    <source>
        <dbReference type="ARBA" id="ARBA00012584"/>
    </source>
</evidence>
<evidence type="ECO:0000256" key="13">
    <source>
        <dbReference type="PIRNR" id="PIRNR004930"/>
    </source>
</evidence>
<dbReference type="EC" id="2.7.7.87" evidence="3 13"/>
<dbReference type="PROSITE" id="PS51163">
    <property type="entry name" value="YRDC"/>
    <property type="match status" value="1"/>
</dbReference>
<dbReference type="RefSeq" id="WP_377943708.1">
    <property type="nucleotide sequence ID" value="NZ_JBHUCX010000035.1"/>
</dbReference>
<reference evidence="16" key="1">
    <citation type="journal article" date="2019" name="Int. J. Syst. Evol. Microbiol.">
        <title>The Global Catalogue of Microorganisms (GCM) 10K type strain sequencing project: providing services to taxonomists for standard genome sequencing and annotation.</title>
        <authorList>
            <consortium name="The Broad Institute Genomics Platform"/>
            <consortium name="The Broad Institute Genome Sequencing Center for Infectious Disease"/>
            <person name="Wu L."/>
            <person name="Ma J."/>
        </authorList>
    </citation>
    <scope>NUCLEOTIDE SEQUENCE [LARGE SCALE GENOMIC DNA]</scope>
    <source>
        <strain evidence="16">CGMCC 1.12286</strain>
    </source>
</reference>
<sequence length="358" mass="38623">MKQWVVDERSAGFDESIRAASQYIQQGKLVAFPTETVYGLGANALDETSVRRVFAAKHRPADNPLIVHIAEVSQLTPLLPSGYAPSVRERALMEAFWPGPLTMLFPASAAVAPSVHPGSELVGVRMPAHPIASALIRASGCPIAAPSANRSGRPSPTSAADVIEDLAGEIDGLLDGGACGIGVESTVLTVLEDKVIILRPGGITQEMISDVMDIPVVYDAHLMGADKPPLAPGMRYRHYAPDARVHVWWGEAPDIYAAMCTLLLDEDSMYSHPPMRPAVIAPDDFLSRYTFPAGVRLIPFHHEMYADELAQHLYSQLRACDHDGITDILVHGVNPARGIGTAVMNRLQKAAEGRSFRV</sequence>
<protein>
    <recommendedName>
        <fullName evidence="4 13">Threonylcarbamoyl-AMP synthase</fullName>
        <shortName evidence="13">TC-AMP synthase</shortName>
        <ecNumber evidence="3 13">2.7.7.87</ecNumber>
    </recommendedName>
    <alternativeName>
        <fullName evidence="11 13">L-threonylcarbamoyladenylate synthase</fullName>
    </alternativeName>
</protein>
<evidence type="ECO:0000256" key="1">
    <source>
        <dbReference type="ARBA" id="ARBA00004496"/>
    </source>
</evidence>
<dbReference type="Gene3D" id="3.40.50.11030">
    <property type="entry name" value="Threonylcarbamoyl-AMP synthase, C-terminal domain"/>
    <property type="match status" value="1"/>
</dbReference>
<dbReference type="InterPro" id="IPR005145">
    <property type="entry name" value="Sua5_C"/>
</dbReference>
<comment type="function">
    <text evidence="13">Required for the formation of a threonylcarbamoyl group on adenosine at position 37 (t(6)A37) in tRNAs that read codons beginning with adenine.</text>
</comment>
<dbReference type="NCBIfam" id="TIGR00057">
    <property type="entry name" value="L-threonylcarbamoyladenylate synthase"/>
    <property type="match status" value="1"/>
</dbReference>
<comment type="catalytic activity">
    <reaction evidence="12 13">
        <text>L-threonine + hydrogencarbonate + ATP = L-threonylcarbamoyladenylate + diphosphate + H2O</text>
        <dbReference type="Rhea" id="RHEA:36407"/>
        <dbReference type="ChEBI" id="CHEBI:15377"/>
        <dbReference type="ChEBI" id="CHEBI:17544"/>
        <dbReference type="ChEBI" id="CHEBI:30616"/>
        <dbReference type="ChEBI" id="CHEBI:33019"/>
        <dbReference type="ChEBI" id="CHEBI:57926"/>
        <dbReference type="ChEBI" id="CHEBI:73682"/>
        <dbReference type="EC" id="2.7.7.87"/>
    </reaction>
</comment>
<evidence type="ECO:0000256" key="2">
    <source>
        <dbReference type="ARBA" id="ARBA00007663"/>
    </source>
</evidence>
<keyword evidence="6 13" id="KW-0808">Transferase</keyword>
<keyword evidence="10 13" id="KW-0067">ATP-binding</keyword>
<dbReference type="InterPro" id="IPR038385">
    <property type="entry name" value="Sua5/YwlC_C"/>
</dbReference>
<evidence type="ECO:0000313" key="15">
    <source>
        <dbReference type="EMBL" id="MFD1675828.1"/>
    </source>
</evidence>
<evidence type="ECO:0000256" key="9">
    <source>
        <dbReference type="ARBA" id="ARBA00022741"/>
    </source>
</evidence>
<keyword evidence="5 13" id="KW-0963">Cytoplasm</keyword>
<evidence type="ECO:0000256" key="4">
    <source>
        <dbReference type="ARBA" id="ARBA00015492"/>
    </source>
</evidence>
<organism evidence="15 16">
    <name type="scientific">Alicyclobacillus fodiniaquatilis</name>
    <dbReference type="NCBI Taxonomy" id="1661150"/>
    <lineage>
        <taxon>Bacteria</taxon>
        <taxon>Bacillati</taxon>
        <taxon>Bacillota</taxon>
        <taxon>Bacilli</taxon>
        <taxon>Bacillales</taxon>
        <taxon>Alicyclobacillaceae</taxon>
        <taxon>Alicyclobacillus</taxon>
    </lineage>
</organism>
<keyword evidence="9 13" id="KW-0547">Nucleotide-binding</keyword>
<comment type="caution">
    <text evidence="15">The sequence shown here is derived from an EMBL/GenBank/DDBJ whole genome shotgun (WGS) entry which is preliminary data.</text>
</comment>
<evidence type="ECO:0000256" key="7">
    <source>
        <dbReference type="ARBA" id="ARBA00022694"/>
    </source>
</evidence>
<dbReference type="Gene3D" id="3.90.870.10">
    <property type="entry name" value="DHBP synthase"/>
    <property type="match status" value="1"/>
</dbReference>
<evidence type="ECO:0000256" key="11">
    <source>
        <dbReference type="ARBA" id="ARBA00029774"/>
    </source>
</evidence>
<name>A0ABW4JJX2_9BACL</name>
<proteinExistence type="inferred from homology"/>
<evidence type="ECO:0000256" key="10">
    <source>
        <dbReference type="ARBA" id="ARBA00022840"/>
    </source>
</evidence>
<dbReference type="InterPro" id="IPR050156">
    <property type="entry name" value="TC-AMP_synthase_SUA5"/>
</dbReference>
<evidence type="ECO:0000256" key="5">
    <source>
        <dbReference type="ARBA" id="ARBA00022490"/>
    </source>
</evidence>
<evidence type="ECO:0000256" key="8">
    <source>
        <dbReference type="ARBA" id="ARBA00022695"/>
    </source>
</evidence>
<dbReference type="InterPro" id="IPR010923">
    <property type="entry name" value="T(6)A37_SUA5"/>
</dbReference>
<dbReference type="Proteomes" id="UP001597079">
    <property type="component" value="Unassembled WGS sequence"/>
</dbReference>
<feature type="domain" description="YrdC-like" evidence="14">
    <location>
        <begin position="14"/>
        <end position="203"/>
    </location>
</feature>
<dbReference type="SUPFAM" id="SSF55821">
    <property type="entry name" value="YrdC/RibB"/>
    <property type="match status" value="1"/>
</dbReference>
<dbReference type="Pfam" id="PF03481">
    <property type="entry name" value="Sua5_C"/>
    <property type="match status" value="1"/>
</dbReference>
<evidence type="ECO:0000256" key="12">
    <source>
        <dbReference type="ARBA" id="ARBA00048366"/>
    </source>
</evidence>
<dbReference type="EMBL" id="JBHUCX010000035">
    <property type="protein sequence ID" value="MFD1675828.1"/>
    <property type="molecule type" value="Genomic_DNA"/>
</dbReference>
<keyword evidence="16" id="KW-1185">Reference proteome</keyword>
<dbReference type="PANTHER" id="PTHR17490:SF16">
    <property type="entry name" value="THREONYLCARBAMOYL-AMP SYNTHASE"/>
    <property type="match status" value="1"/>
</dbReference>
<keyword evidence="7 13" id="KW-0819">tRNA processing</keyword>
<dbReference type="PIRSF" id="PIRSF004930">
    <property type="entry name" value="Tln_factor_SUA5"/>
    <property type="match status" value="1"/>
</dbReference>
<comment type="similarity">
    <text evidence="2 13">Belongs to the SUA5 family.</text>
</comment>
<comment type="subcellular location">
    <subcellularLocation>
        <location evidence="1 13">Cytoplasm</location>
    </subcellularLocation>
</comment>